<organism evidence="2 3">
    <name type="scientific">Lymnaea stagnalis</name>
    <name type="common">Great pond snail</name>
    <name type="synonym">Helix stagnalis</name>
    <dbReference type="NCBI Taxonomy" id="6523"/>
    <lineage>
        <taxon>Eukaryota</taxon>
        <taxon>Metazoa</taxon>
        <taxon>Spiralia</taxon>
        <taxon>Lophotrochozoa</taxon>
        <taxon>Mollusca</taxon>
        <taxon>Gastropoda</taxon>
        <taxon>Heterobranchia</taxon>
        <taxon>Euthyneura</taxon>
        <taxon>Panpulmonata</taxon>
        <taxon>Hygrophila</taxon>
        <taxon>Lymnaeoidea</taxon>
        <taxon>Lymnaeidae</taxon>
        <taxon>Lymnaea</taxon>
    </lineage>
</organism>
<protein>
    <recommendedName>
        <fullName evidence="4">Myeloid-derived growth factor</fullName>
    </recommendedName>
</protein>
<dbReference type="AlphaFoldDB" id="A0AAV2H7K4"/>
<comment type="caution">
    <text evidence="2">The sequence shown here is derived from an EMBL/GenBank/DDBJ whole genome shotgun (WGS) entry which is preliminary data.</text>
</comment>
<dbReference type="InterPro" id="IPR018887">
    <property type="entry name" value="MYDGF"/>
</dbReference>
<evidence type="ECO:0000256" key="1">
    <source>
        <dbReference type="SAM" id="SignalP"/>
    </source>
</evidence>
<keyword evidence="1" id="KW-0732">Signal</keyword>
<reference evidence="2 3" key="1">
    <citation type="submission" date="2024-04" db="EMBL/GenBank/DDBJ databases">
        <authorList>
            <consortium name="Genoscope - CEA"/>
            <person name="William W."/>
        </authorList>
    </citation>
    <scope>NUCLEOTIDE SEQUENCE [LARGE SCALE GENOMIC DNA]</scope>
</reference>
<dbReference type="EMBL" id="CAXITT010000053">
    <property type="protein sequence ID" value="CAL1529687.1"/>
    <property type="molecule type" value="Genomic_DNA"/>
</dbReference>
<gene>
    <name evidence="2" type="ORF">GSLYS_00003842001</name>
</gene>
<evidence type="ECO:0000313" key="2">
    <source>
        <dbReference type="EMBL" id="CAL1529687.1"/>
    </source>
</evidence>
<name>A0AAV2H7K4_LYMST</name>
<dbReference type="Proteomes" id="UP001497497">
    <property type="component" value="Unassembled WGS sequence"/>
</dbReference>
<proteinExistence type="predicted"/>
<dbReference type="PANTHER" id="PTHR31230">
    <property type="entry name" value="MYELOID-DERIVED GROWTH FACTOR MYDGF"/>
    <property type="match status" value="1"/>
</dbReference>
<keyword evidence="3" id="KW-1185">Reference proteome</keyword>
<dbReference type="PANTHER" id="PTHR31230:SF1">
    <property type="entry name" value="MYELOID-DERIVED GROWTH FACTOR"/>
    <property type="match status" value="1"/>
</dbReference>
<feature type="signal peptide" evidence="1">
    <location>
        <begin position="1"/>
        <end position="23"/>
    </location>
</feature>
<evidence type="ECO:0000313" key="3">
    <source>
        <dbReference type="Proteomes" id="UP001497497"/>
    </source>
</evidence>
<sequence length="158" mass="17606">MLKLIMASIIYLVLSGLFMFVHGDERTEDSFFVKPGAGTLSVQAELKNYLCKFSYTAQGGTHEEWAISIEILEGGNAVMCTVERGIASYLFFQDFKMELTGPMVSITDVDVKNSQRDGLSLKKDEYALEKNSITSVSGKFKNHLEKVAVYSPLSRDDL</sequence>
<dbReference type="Pfam" id="PF10572">
    <property type="entry name" value="UPF0556"/>
    <property type="match status" value="1"/>
</dbReference>
<accession>A0AAV2H7K4</accession>
<dbReference type="GO" id="GO:0005615">
    <property type="term" value="C:extracellular space"/>
    <property type="evidence" value="ECO:0007669"/>
    <property type="project" value="TreeGrafter"/>
</dbReference>
<feature type="chain" id="PRO_5043449693" description="Myeloid-derived growth factor" evidence="1">
    <location>
        <begin position="24"/>
        <end position="158"/>
    </location>
</feature>
<evidence type="ECO:0008006" key="4">
    <source>
        <dbReference type="Google" id="ProtNLM"/>
    </source>
</evidence>